<dbReference type="PROSITE" id="PS51141">
    <property type="entry name" value="ZF_SBP"/>
    <property type="match status" value="1"/>
</dbReference>
<sequence length="259" mass="29123">METKIGSEAQYFYTPVLSDMKSVGKKSVEWDLNDWKWDGDLFVASPLNSVPSDCRNRQLFPIGSGVPAIRGFSNSSSSCSDEINPGSEKGKRELEKRRRVVVVDNDLIDEAGSLTLKLGGHGYPITEMETENWDVKSGKKTKLLGATSNRAVCQVQDCGADLSDSKDYHRRHKVCSLHSKACKALVGNVMQRFCQQCSRFHILQEFDEGKRSCRRRLAGHNRRRRKTHPDAVVNGTSPYDDRASSYLLISLLRILSNMH</sequence>
<dbReference type="EMBL" id="JABCRI010000020">
    <property type="protein sequence ID" value="KAF8387707.1"/>
    <property type="molecule type" value="Genomic_DNA"/>
</dbReference>
<dbReference type="OMA" id="MRPENNK"/>
<evidence type="ECO:0000256" key="2">
    <source>
        <dbReference type="ARBA" id="ARBA00022723"/>
    </source>
</evidence>
<dbReference type="OrthoDB" id="1930417at2759"/>
<keyword evidence="2" id="KW-0479">Metal-binding</keyword>
<evidence type="ECO:0000313" key="13">
    <source>
        <dbReference type="Proteomes" id="UP000655225"/>
    </source>
</evidence>
<gene>
    <name evidence="12" type="ORF">HHK36_026361</name>
</gene>
<feature type="compositionally biased region" description="Basic residues" evidence="10">
    <location>
        <begin position="217"/>
        <end position="227"/>
    </location>
</feature>
<proteinExistence type="predicted"/>
<evidence type="ECO:0000256" key="3">
    <source>
        <dbReference type="ARBA" id="ARBA00022771"/>
    </source>
</evidence>
<dbReference type="InterPro" id="IPR004333">
    <property type="entry name" value="SBP_dom"/>
</dbReference>
<keyword evidence="6" id="KW-0238">DNA-binding</keyword>
<evidence type="ECO:0000313" key="12">
    <source>
        <dbReference type="EMBL" id="KAF8387707.1"/>
    </source>
</evidence>
<feature type="region of interest" description="Disordered" evidence="10">
    <location>
        <begin position="73"/>
        <end position="92"/>
    </location>
</feature>
<evidence type="ECO:0000259" key="11">
    <source>
        <dbReference type="PROSITE" id="PS51141"/>
    </source>
</evidence>
<dbReference type="PANTHER" id="PTHR31251:SF86">
    <property type="entry name" value="SQUAMOSA PROMOTER-BINDING-LIKE PROTEIN 1"/>
    <property type="match status" value="1"/>
</dbReference>
<dbReference type="FunFam" id="4.10.1100.10:FF:000001">
    <property type="entry name" value="Squamosa promoter-binding-like protein 14"/>
    <property type="match status" value="1"/>
</dbReference>
<evidence type="ECO:0000256" key="10">
    <source>
        <dbReference type="SAM" id="MobiDB-lite"/>
    </source>
</evidence>
<dbReference type="Pfam" id="PF03110">
    <property type="entry name" value="SBP"/>
    <property type="match status" value="1"/>
</dbReference>
<keyword evidence="3 9" id="KW-0863">Zinc-finger</keyword>
<evidence type="ECO:0000256" key="1">
    <source>
        <dbReference type="ARBA" id="ARBA00004123"/>
    </source>
</evidence>
<dbReference type="SUPFAM" id="SSF103612">
    <property type="entry name" value="SBT domain"/>
    <property type="match status" value="1"/>
</dbReference>
<feature type="domain" description="SBP-type" evidence="11">
    <location>
        <begin position="150"/>
        <end position="227"/>
    </location>
</feature>
<evidence type="ECO:0000256" key="8">
    <source>
        <dbReference type="ARBA" id="ARBA00023242"/>
    </source>
</evidence>
<dbReference type="AlphaFoldDB" id="A0A835D4I9"/>
<dbReference type="GO" id="GO:0008270">
    <property type="term" value="F:zinc ion binding"/>
    <property type="evidence" value="ECO:0007669"/>
    <property type="project" value="UniProtKB-KW"/>
</dbReference>
<protein>
    <recommendedName>
        <fullName evidence="11">SBP-type domain-containing protein</fullName>
    </recommendedName>
</protein>
<keyword evidence="4" id="KW-0862">Zinc</keyword>
<comment type="caution">
    <text evidence="12">The sequence shown here is derived from an EMBL/GenBank/DDBJ whole genome shotgun (WGS) entry which is preliminary data.</text>
</comment>
<evidence type="ECO:0000256" key="5">
    <source>
        <dbReference type="ARBA" id="ARBA00023015"/>
    </source>
</evidence>
<keyword evidence="13" id="KW-1185">Reference proteome</keyword>
<evidence type="ECO:0000256" key="9">
    <source>
        <dbReference type="PROSITE-ProRule" id="PRU00470"/>
    </source>
</evidence>
<dbReference type="PANTHER" id="PTHR31251">
    <property type="entry name" value="SQUAMOSA PROMOTER-BINDING-LIKE PROTEIN 4"/>
    <property type="match status" value="1"/>
</dbReference>
<keyword evidence="5" id="KW-0805">Transcription regulation</keyword>
<comment type="subcellular location">
    <subcellularLocation>
        <location evidence="1">Nucleus</location>
    </subcellularLocation>
</comment>
<keyword evidence="7" id="KW-0804">Transcription</keyword>
<name>A0A835D4I9_TETSI</name>
<dbReference type="Proteomes" id="UP000655225">
    <property type="component" value="Unassembled WGS sequence"/>
</dbReference>
<accession>A0A835D4I9</accession>
<feature type="region of interest" description="Disordered" evidence="10">
    <location>
        <begin position="217"/>
        <end position="236"/>
    </location>
</feature>
<dbReference type="InterPro" id="IPR044817">
    <property type="entry name" value="SBP-like"/>
</dbReference>
<reference evidence="12 13" key="1">
    <citation type="submission" date="2020-04" db="EMBL/GenBank/DDBJ databases">
        <title>Plant Genome Project.</title>
        <authorList>
            <person name="Zhang R.-G."/>
        </authorList>
    </citation>
    <scope>NUCLEOTIDE SEQUENCE [LARGE SCALE GENOMIC DNA]</scope>
    <source>
        <strain evidence="12">YNK0</strain>
        <tissue evidence="12">Leaf</tissue>
    </source>
</reference>
<dbReference type="GO" id="GO:0005634">
    <property type="term" value="C:nucleus"/>
    <property type="evidence" value="ECO:0007669"/>
    <property type="project" value="UniProtKB-SubCell"/>
</dbReference>
<dbReference type="Gene3D" id="4.10.1100.10">
    <property type="entry name" value="Transcription factor, SBP-box domain"/>
    <property type="match status" value="1"/>
</dbReference>
<organism evidence="12 13">
    <name type="scientific">Tetracentron sinense</name>
    <name type="common">Spur-leaf</name>
    <dbReference type="NCBI Taxonomy" id="13715"/>
    <lineage>
        <taxon>Eukaryota</taxon>
        <taxon>Viridiplantae</taxon>
        <taxon>Streptophyta</taxon>
        <taxon>Embryophyta</taxon>
        <taxon>Tracheophyta</taxon>
        <taxon>Spermatophyta</taxon>
        <taxon>Magnoliopsida</taxon>
        <taxon>Trochodendrales</taxon>
        <taxon>Trochodendraceae</taxon>
        <taxon>Tetracentron</taxon>
    </lineage>
</organism>
<evidence type="ECO:0000256" key="6">
    <source>
        <dbReference type="ARBA" id="ARBA00023125"/>
    </source>
</evidence>
<evidence type="ECO:0000256" key="7">
    <source>
        <dbReference type="ARBA" id="ARBA00023163"/>
    </source>
</evidence>
<evidence type="ECO:0000256" key="4">
    <source>
        <dbReference type="ARBA" id="ARBA00022833"/>
    </source>
</evidence>
<dbReference type="GO" id="GO:0003677">
    <property type="term" value="F:DNA binding"/>
    <property type="evidence" value="ECO:0007669"/>
    <property type="project" value="UniProtKB-KW"/>
</dbReference>
<dbReference type="InterPro" id="IPR036893">
    <property type="entry name" value="SBP_sf"/>
</dbReference>
<keyword evidence="8" id="KW-0539">Nucleus</keyword>